<name>A0ABQ9INB5_9NEOP</name>
<evidence type="ECO:0000313" key="3">
    <source>
        <dbReference type="Proteomes" id="UP001159363"/>
    </source>
</evidence>
<feature type="compositionally biased region" description="Polar residues" evidence="1">
    <location>
        <begin position="140"/>
        <end position="149"/>
    </location>
</feature>
<dbReference type="Proteomes" id="UP001159363">
    <property type="component" value="Chromosome 1"/>
</dbReference>
<reference evidence="2 3" key="1">
    <citation type="submission" date="2023-02" db="EMBL/GenBank/DDBJ databases">
        <title>LHISI_Scaffold_Assembly.</title>
        <authorList>
            <person name="Stuart O.P."/>
            <person name="Cleave R."/>
            <person name="Magrath M.J.L."/>
            <person name="Mikheyev A.S."/>
        </authorList>
    </citation>
    <scope>NUCLEOTIDE SEQUENCE [LARGE SCALE GENOMIC DNA]</scope>
    <source>
        <strain evidence="2">Daus_M_001</strain>
        <tissue evidence="2">Leg muscle</tissue>
    </source>
</reference>
<evidence type="ECO:0000313" key="2">
    <source>
        <dbReference type="EMBL" id="KAJ8898169.1"/>
    </source>
</evidence>
<feature type="region of interest" description="Disordered" evidence="1">
    <location>
        <begin position="133"/>
        <end position="158"/>
    </location>
</feature>
<comment type="caution">
    <text evidence="2">The sequence shown here is derived from an EMBL/GenBank/DDBJ whole genome shotgun (WGS) entry which is preliminary data.</text>
</comment>
<gene>
    <name evidence="2" type="ORF">PR048_003529</name>
</gene>
<dbReference type="EMBL" id="JARBHB010000001">
    <property type="protein sequence ID" value="KAJ8898169.1"/>
    <property type="molecule type" value="Genomic_DNA"/>
</dbReference>
<proteinExistence type="predicted"/>
<organism evidence="2 3">
    <name type="scientific">Dryococelus australis</name>
    <dbReference type="NCBI Taxonomy" id="614101"/>
    <lineage>
        <taxon>Eukaryota</taxon>
        <taxon>Metazoa</taxon>
        <taxon>Ecdysozoa</taxon>
        <taxon>Arthropoda</taxon>
        <taxon>Hexapoda</taxon>
        <taxon>Insecta</taxon>
        <taxon>Pterygota</taxon>
        <taxon>Neoptera</taxon>
        <taxon>Polyneoptera</taxon>
        <taxon>Phasmatodea</taxon>
        <taxon>Verophasmatodea</taxon>
        <taxon>Anareolatae</taxon>
        <taxon>Phasmatidae</taxon>
        <taxon>Eurycanthinae</taxon>
        <taxon>Dryococelus</taxon>
    </lineage>
</organism>
<keyword evidence="3" id="KW-1185">Reference proteome</keyword>
<protein>
    <submittedName>
        <fullName evidence="2">Uncharacterized protein</fullName>
    </submittedName>
</protein>
<evidence type="ECO:0000256" key="1">
    <source>
        <dbReference type="SAM" id="MobiDB-lite"/>
    </source>
</evidence>
<sequence length="200" mass="21645">MFGLIGDEGMEPTNHYGMTSPNHHVGARTAPLVIGASDREEAREGICPAVANRRLNQPTATWARGRGCVVVRLLAFRLGEPGSISGGVATGFSHVAIVLDNAAGRRVFPGISRFPRPCIPALLHTSLHLHQLSRSLHSSPEGNNGQSHTKVPRACGRRHIRTQPETAFTRGKIHAKSVQNVTLILISCEDIVCETDLERN</sequence>
<feature type="region of interest" description="Disordered" evidence="1">
    <location>
        <begin position="1"/>
        <end position="23"/>
    </location>
</feature>
<accession>A0ABQ9INB5</accession>